<dbReference type="OrthoDB" id="468072at2"/>
<dbReference type="Proteomes" id="UP000184315">
    <property type="component" value="Unassembled WGS sequence"/>
</dbReference>
<sequence length="59" mass="6581">MSCPQVGCKLRKTSENQAVCLKNGCVFRLEKQQTVDHGEGILWFLLIAVFVFIIVVGRG</sequence>
<organism evidence="2 3">
    <name type="scientific">Planktothrix tepida PCC 9214</name>
    <dbReference type="NCBI Taxonomy" id="671072"/>
    <lineage>
        <taxon>Bacteria</taxon>
        <taxon>Bacillati</taxon>
        <taxon>Cyanobacteriota</taxon>
        <taxon>Cyanophyceae</taxon>
        <taxon>Oscillatoriophycideae</taxon>
        <taxon>Oscillatoriales</taxon>
        <taxon>Microcoleaceae</taxon>
        <taxon>Planktothrix</taxon>
    </lineage>
</organism>
<keyword evidence="3" id="KW-1185">Reference proteome</keyword>
<accession>A0A1J1LHK8</accession>
<keyword evidence="1" id="KW-1133">Transmembrane helix</keyword>
<keyword evidence="1" id="KW-0472">Membrane</keyword>
<reference evidence="3" key="1">
    <citation type="submission" date="2015-10" db="EMBL/GenBank/DDBJ databases">
        <authorList>
            <person name="Regsiter A."/>
            <person name="william w."/>
        </authorList>
    </citation>
    <scope>NUCLEOTIDE SEQUENCE [LARGE SCALE GENOMIC DNA]</scope>
</reference>
<protein>
    <submittedName>
        <fullName evidence="2">Uncharacterized protein</fullName>
    </submittedName>
</protein>
<dbReference type="EMBL" id="CZDF01000132">
    <property type="protein sequence ID" value="CUR31514.1"/>
    <property type="molecule type" value="Genomic_DNA"/>
</dbReference>
<name>A0A1J1LHK8_9CYAN</name>
<evidence type="ECO:0000313" key="3">
    <source>
        <dbReference type="Proteomes" id="UP000184315"/>
    </source>
</evidence>
<dbReference type="AlphaFoldDB" id="A0A1J1LHK8"/>
<feature type="transmembrane region" description="Helical" evidence="1">
    <location>
        <begin position="40"/>
        <end position="57"/>
    </location>
</feature>
<dbReference type="RefSeq" id="WP_072718346.1">
    <property type="nucleotide sequence ID" value="NZ_LN889782.1"/>
</dbReference>
<proteinExistence type="predicted"/>
<evidence type="ECO:0000313" key="2">
    <source>
        <dbReference type="EMBL" id="CUR31514.1"/>
    </source>
</evidence>
<evidence type="ECO:0000256" key="1">
    <source>
        <dbReference type="SAM" id="Phobius"/>
    </source>
</evidence>
<keyword evidence="1" id="KW-0812">Transmembrane</keyword>
<gene>
    <name evidence="2" type="ORF">PL9214291105</name>
</gene>